<comment type="similarity">
    <text evidence="2">Belongs to the GerABKC lipoprotein family.</text>
</comment>
<dbReference type="InterPro" id="IPR057336">
    <property type="entry name" value="GerAC_N"/>
</dbReference>
<dbReference type="AlphaFoldDB" id="A0AAU8NLN2"/>
<dbReference type="Pfam" id="PF25198">
    <property type="entry name" value="Spore_GerAC_N"/>
    <property type="match status" value="1"/>
</dbReference>
<organism evidence="10">
    <name type="scientific">Paenibacillus sp. AN1007</name>
    <dbReference type="NCBI Taxonomy" id="3151385"/>
    <lineage>
        <taxon>Bacteria</taxon>
        <taxon>Bacillati</taxon>
        <taxon>Bacillota</taxon>
        <taxon>Bacilli</taxon>
        <taxon>Bacillales</taxon>
        <taxon>Paenibacillaceae</taxon>
        <taxon>Paenibacillus</taxon>
    </lineage>
</organism>
<reference evidence="10" key="1">
    <citation type="submission" date="2024-05" db="EMBL/GenBank/DDBJ databases">
        <title>Draft genome assemblies of 36 bacteria isolated from hibernating arctic ground squirrels.</title>
        <authorList>
            <person name="McKee H."/>
            <person name="Mullen L."/>
            <person name="Drown D.M."/>
            <person name="Duddleston K.N."/>
        </authorList>
    </citation>
    <scope>NUCLEOTIDE SEQUENCE</scope>
    <source>
        <strain evidence="10">AN1007</strain>
    </source>
</reference>
<dbReference type="GO" id="GO:0009847">
    <property type="term" value="P:spore germination"/>
    <property type="evidence" value="ECO:0007669"/>
    <property type="project" value="InterPro"/>
</dbReference>
<evidence type="ECO:0000256" key="6">
    <source>
        <dbReference type="ARBA" id="ARBA00023139"/>
    </source>
</evidence>
<evidence type="ECO:0000256" key="5">
    <source>
        <dbReference type="ARBA" id="ARBA00023136"/>
    </source>
</evidence>
<dbReference type="NCBIfam" id="TIGR02887">
    <property type="entry name" value="spore_ger_x_C"/>
    <property type="match status" value="1"/>
</dbReference>
<dbReference type="InterPro" id="IPR008844">
    <property type="entry name" value="Spore_GerAC-like"/>
</dbReference>
<keyword evidence="7" id="KW-0449">Lipoprotein</keyword>
<evidence type="ECO:0000313" key="10">
    <source>
        <dbReference type="EMBL" id="XCP97460.1"/>
    </source>
</evidence>
<dbReference type="GO" id="GO:0016020">
    <property type="term" value="C:membrane"/>
    <property type="evidence" value="ECO:0007669"/>
    <property type="project" value="UniProtKB-SubCell"/>
</dbReference>
<sequence length="396" mass="44376">MKTKRTSGCRTLLLSFLCCILLSGCWDRIEINDLAIVLATGVDYHNDQVELTSQIFVPRKAGGGDSAGSGGSPSGVTLTRSAEGRTIAEALNRLQRKVPRNMFWGHCEVIVISEDAGKKGIREYIDFFLRYPQIREHAYIFSTPEPAKNILDLLDPLERSSAESLREMANMKLGTRTTVLELAQSIEGPNQSVILSRMLTLPPDEGQDQLTTTPYVKGLSLYKGDTYIRSVQEPLTVGILMLANELNNIIMPVDVEPEKGSFSIQPLEVKTNLKPNISGGHWRMKVDVQTRGEVMLNTTDLDLTDPVVMKKLEEAWAAQLLHMAKSALHLSQQEMRTDLFKFGVEFRRYYPKQWKAQEKNWEQLYSELDVDVQVHAQVVRTGKSAGPQGIPDEQGK</sequence>
<accession>A0AAU8NLN2</accession>
<dbReference type="InterPro" id="IPR038501">
    <property type="entry name" value="Spore_GerAC_C_sf"/>
</dbReference>
<name>A0AAU8NLN2_9BACL</name>
<dbReference type="Pfam" id="PF05504">
    <property type="entry name" value="Spore_GerAC"/>
    <property type="match status" value="1"/>
</dbReference>
<dbReference type="PANTHER" id="PTHR35789:SF1">
    <property type="entry name" value="SPORE GERMINATION PROTEIN B3"/>
    <property type="match status" value="1"/>
</dbReference>
<evidence type="ECO:0000259" key="8">
    <source>
        <dbReference type="Pfam" id="PF05504"/>
    </source>
</evidence>
<evidence type="ECO:0000259" key="9">
    <source>
        <dbReference type="Pfam" id="PF25198"/>
    </source>
</evidence>
<keyword evidence="5" id="KW-0472">Membrane</keyword>
<evidence type="ECO:0000256" key="4">
    <source>
        <dbReference type="ARBA" id="ARBA00022729"/>
    </source>
</evidence>
<dbReference type="Gene3D" id="6.20.190.10">
    <property type="entry name" value="Nutrient germinant receptor protein C, domain 1"/>
    <property type="match status" value="1"/>
</dbReference>
<dbReference type="EMBL" id="CP159992">
    <property type="protein sequence ID" value="XCP97460.1"/>
    <property type="molecule type" value="Genomic_DNA"/>
</dbReference>
<evidence type="ECO:0000256" key="3">
    <source>
        <dbReference type="ARBA" id="ARBA00022544"/>
    </source>
</evidence>
<keyword evidence="3" id="KW-0309">Germination</keyword>
<dbReference type="Gene3D" id="3.30.300.210">
    <property type="entry name" value="Nutrient germinant receptor protein C, domain 3"/>
    <property type="match status" value="1"/>
</dbReference>
<gene>
    <name evidence="10" type="ORF">ABXS70_12510</name>
</gene>
<dbReference type="RefSeq" id="WP_342555933.1">
    <property type="nucleotide sequence ID" value="NZ_CP159992.1"/>
</dbReference>
<feature type="domain" description="Spore germination GerAC-like C-terminal" evidence="8">
    <location>
        <begin position="218"/>
        <end position="382"/>
    </location>
</feature>
<protein>
    <submittedName>
        <fullName evidence="10">Ger(X)C family spore germination protein</fullName>
    </submittedName>
</protein>
<keyword evidence="6" id="KW-0564">Palmitate</keyword>
<proteinExistence type="inferred from homology"/>
<keyword evidence="4" id="KW-0732">Signal</keyword>
<dbReference type="InterPro" id="IPR046953">
    <property type="entry name" value="Spore_GerAC-like_C"/>
</dbReference>
<dbReference type="PROSITE" id="PS51257">
    <property type="entry name" value="PROKAR_LIPOPROTEIN"/>
    <property type="match status" value="1"/>
</dbReference>
<dbReference type="PANTHER" id="PTHR35789">
    <property type="entry name" value="SPORE GERMINATION PROTEIN B3"/>
    <property type="match status" value="1"/>
</dbReference>
<evidence type="ECO:0000256" key="7">
    <source>
        <dbReference type="ARBA" id="ARBA00023288"/>
    </source>
</evidence>
<feature type="domain" description="Spore germination protein N-terminal" evidence="9">
    <location>
        <begin position="27"/>
        <end position="195"/>
    </location>
</feature>
<comment type="subcellular location">
    <subcellularLocation>
        <location evidence="1">Membrane</location>
        <topology evidence="1">Lipid-anchor</topology>
    </subcellularLocation>
</comment>
<evidence type="ECO:0000256" key="1">
    <source>
        <dbReference type="ARBA" id="ARBA00004635"/>
    </source>
</evidence>
<evidence type="ECO:0000256" key="2">
    <source>
        <dbReference type="ARBA" id="ARBA00007886"/>
    </source>
</evidence>